<dbReference type="PANTHER" id="PTHR43405">
    <property type="entry name" value="GLYCOSYL HYDROLASE DIGH"/>
    <property type="match status" value="1"/>
</dbReference>
<dbReference type="Gene3D" id="3.40.50.880">
    <property type="match status" value="1"/>
</dbReference>
<dbReference type="RefSeq" id="WP_132038840.1">
    <property type="nucleotide sequence ID" value="NZ_SLWU01000001.1"/>
</dbReference>
<feature type="domain" description="Glycosyl hydrolase-like 10" evidence="3">
    <location>
        <begin position="336"/>
        <end position="592"/>
    </location>
</feature>
<gene>
    <name evidence="5" type="ORF">EV203_101109</name>
</gene>
<dbReference type="SUPFAM" id="SSF52317">
    <property type="entry name" value="Class I glutamine amidotransferase-like"/>
    <property type="match status" value="1"/>
</dbReference>
<dbReference type="Pfam" id="PF09825">
    <property type="entry name" value="BPL_N"/>
    <property type="match status" value="1"/>
</dbReference>
<dbReference type="InterPro" id="IPR003790">
    <property type="entry name" value="GHL10"/>
</dbReference>
<accession>A0A4R2KEC6</accession>
<evidence type="ECO:0000256" key="2">
    <source>
        <dbReference type="SAM" id="Phobius"/>
    </source>
</evidence>
<dbReference type="SUPFAM" id="SSF51445">
    <property type="entry name" value="(Trans)glycosidases"/>
    <property type="match status" value="1"/>
</dbReference>
<sequence>MKWCKKVVSLIISVCMVMTFISLKESSAIAKEKEGREEVRVAVLEAKEATTPKSVEQVIHVLKEYGIKAEKISPKEVAKDKLEKFDVIVIPGGRSLNQAEALGEKGREAIKEFVKRRGGYIGICAGTYLATKGEGKYDSYLGIVNAQVVDIEHWNRGCGDVQIKVKSLEHPVISGYYGTLTVHYKNGPILKKIDVPGMPSYVELASYISDIHDNGPEGITPNTLALIASEYGEGRIVLFSFHPEYTAGLGKMLMQAVLWCAKTSPEEYPLKLKKSHDVKVKGAWLWGSTVYNLGVDGAKIITDQMKEYGFTDIFLLVKGTAGRVDYNSRIALGLAHPDRDILKEVVEEAHKKGIRVHAWFVVNSDKQWATLHPEDRMVHIKKGPDDSRISPLSINYREYVKNLVKEVLENYKVDGIHLDYIRYPHVVFGFNENYEVTEAVKIGIDMNKIKSLIDRTFYTDKDGKSIFEAYDRGDKDVVGWIEMRKNAVKSFAEEIKEVVKSYSRKVKFSAALMPEGAYDSNFLTAQNDSRTFALVHYGQDYKDASSIYDFAVPMLYWGDYGKSPQWTAVLYNNAVEMFDNNKRVYAGLQAYSPVKTYDLCDAVNYIRQSESEGIVFFRFGTFGLSKTAVKEAKDGEKVMTVIMTNPLNQDNSPNVDITKVEIELKGNYVAKEIVETSSEISAKISESGKVVIITGNPCIPQNGTLKIAISVRGEEPKDVEPAQVRFYVTDKYYEVRVYNQY</sequence>
<comment type="caution">
    <text evidence="5">The sequence shown here is derived from an EMBL/GenBank/DDBJ whole genome shotgun (WGS) entry which is preliminary data.</text>
</comment>
<keyword evidence="2" id="KW-1133">Transmembrane helix</keyword>
<proteinExistence type="predicted"/>
<evidence type="ECO:0000313" key="5">
    <source>
        <dbReference type="EMBL" id="TCO68639.1"/>
    </source>
</evidence>
<feature type="transmembrane region" description="Helical" evidence="2">
    <location>
        <begin position="7"/>
        <end position="23"/>
    </location>
</feature>
<evidence type="ECO:0000313" key="6">
    <source>
        <dbReference type="Proteomes" id="UP000294886"/>
    </source>
</evidence>
<keyword evidence="2" id="KW-0472">Membrane</keyword>
<dbReference type="Pfam" id="PF02638">
    <property type="entry name" value="GHL10"/>
    <property type="match status" value="1"/>
</dbReference>
<dbReference type="Proteomes" id="UP000294886">
    <property type="component" value="Unassembled WGS sequence"/>
</dbReference>
<feature type="domain" description="Biotin-protein ligase N-terminal" evidence="4">
    <location>
        <begin position="48"/>
        <end position="132"/>
    </location>
</feature>
<dbReference type="Gene3D" id="3.20.20.80">
    <property type="entry name" value="Glycosidases"/>
    <property type="match status" value="1"/>
</dbReference>
<dbReference type="AlphaFoldDB" id="A0A4R2KEC6"/>
<dbReference type="PANTHER" id="PTHR43405:SF1">
    <property type="entry name" value="GLYCOSYL HYDROLASE DIGH"/>
    <property type="match status" value="1"/>
</dbReference>
<dbReference type="InterPro" id="IPR017853">
    <property type="entry name" value="GH"/>
</dbReference>
<organism evidence="5 6">
    <name type="scientific">Caldanaerobacter subterraneus</name>
    <dbReference type="NCBI Taxonomy" id="911092"/>
    <lineage>
        <taxon>Bacteria</taxon>
        <taxon>Bacillati</taxon>
        <taxon>Bacillota</taxon>
        <taxon>Clostridia</taxon>
        <taxon>Thermoanaerobacterales</taxon>
        <taxon>Thermoanaerobacteraceae</taxon>
        <taxon>Caldanaerobacter</taxon>
    </lineage>
</organism>
<dbReference type="EMBL" id="SLWU01000001">
    <property type="protein sequence ID" value="TCO68639.1"/>
    <property type="molecule type" value="Genomic_DNA"/>
</dbReference>
<keyword evidence="2" id="KW-0812">Transmembrane</keyword>
<keyword evidence="1" id="KW-0732">Signal</keyword>
<evidence type="ECO:0000259" key="3">
    <source>
        <dbReference type="Pfam" id="PF02638"/>
    </source>
</evidence>
<dbReference type="PROSITE" id="PS51273">
    <property type="entry name" value="GATASE_TYPE_1"/>
    <property type="match status" value="1"/>
</dbReference>
<dbReference type="InterPro" id="IPR019197">
    <property type="entry name" value="Biotin-prot_ligase_N"/>
</dbReference>
<evidence type="ECO:0000259" key="4">
    <source>
        <dbReference type="Pfam" id="PF09825"/>
    </source>
</evidence>
<name>A0A4R2KEC6_9THEO</name>
<evidence type="ECO:0000256" key="1">
    <source>
        <dbReference type="ARBA" id="ARBA00022729"/>
    </source>
</evidence>
<protein>
    <submittedName>
        <fullName evidence="5">Uncharacterized lipoprotein YddW (UPF0748 family)</fullName>
    </submittedName>
</protein>
<dbReference type="InterPro" id="IPR029062">
    <property type="entry name" value="Class_I_gatase-like"/>
</dbReference>
<keyword evidence="5" id="KW-0449">Lipoprotein</keyword>
<dbReference type="InterPro" id="IPR052177">
    <property type="entry name" value="Divisome_Glycosyl_Hydrolase"/>
</dbReference>
<reference evidence="5 6" key="1">
    <citation type="submission" date="2019-03" db="EMBL/GenBank/DDBJ databases">
        <title>Genomic Encyclopedia of Type Strains, Phase IV (KMG-IV): sequencing the most valuable type-strain genomes for metagenomic binning, comparative biology and taxonomic classification.</title>
        <authorList>
            <person name="Goeker M."/>
        </authorList>
    </citation>
    <scope>NUCLEOTIDE SEQUENCE [LARGE SCALE GENOMIC DNA]</scope>
    <source>
        <strain evidence="5 6">DSM 13054</strain>
    </source>
</reference>